<feature type="region of interest" description="Disordered" evidence="2">
    <location>
        <begin position="553"/>
        <end position="582"/>
    </location>
</feature>
<feature type="compositionally biased region" description="Basic and acidic residues" evidence="2">
    <location>
        <begin position="63"/>
        <end position="75"/>
    </location>
</feature>
<feature type="compositionally biased region" description="Low complexity" evidence="2">
    <location>
        <begin position="17"/>
        <end position="26"/>
    </location>
</feature>
<feature type="coiled-coil region" evidence="1">
    <location>
        <begin position="252"/>
        <end position="396"/>
    </location>
</feature>
<organism evidence="3 4">
    <name type="scientific">Flemingia macrophylla</name>
    <dbReference type="NCBI Taxonomy" id="520843"/>
    <lineage>
        <taxon>Eukaryota</taxon>
        <taxon>Viridiplantae</taxon>
        <taxon>Streptophyta</taxon>
        <taxon>Embryophyta</taxon>
        <taxon>Tracheophyta</taxon>
        <taxon>Spermatophyta</taxon>
        <taxon>Magnoliopsida</taxon>
        <taxon>eudicotyledons</taxon>
        <taxon>Gunneridae</taxon>
        <taxon>Pentapetalae</taxon>
        <taxon>rosids</taxon>
        <taxon>fabids</taxon>
        <taxon>Fabales</taxon>
        <taxon>Fabaceae</taxon>
        <taxon>Papilionoideae</taxon>
        <taxon>50 kb inversion clade</taxon>
        <taxon>NPAAA clade</taxon>
        <taxon>indigoferoid/millettioid clade</taxon>
        <taxon>Phaseoleae</taxon>
        <taxon>Flemingia</taxon>
    </lineage>
</organism>
<feature type="region of interest" description="Disordered" evidence="2">
    <location>
        <begin position="1"/>
        <end position="81"/>
    </location>
</feature>
<protein>
    <submittedName>
        <fullName evidence="3">Uncharacterized protein</fullName>
    </submittedName>
</protein>
<proteinExistence type="predicted"/>
<feature type="compositionally biased region" description="Basic residues" evidence="2">
    <location>
        <begin position="32"/>
        <end position="52"/>
    </location>
</feature>
<dbReference type="PANTHER" id="PTHR31071">
    <property type="entry name" value="GB|AAF24581.1"/>
    <property type="match status" value="1"/>
</dbReference>
<evidence type="ECO:0000313" key="4">
    <source>
        <dbReference type="Proteomes" id="UP001603857"/>
    </source>
</evidence>
<keyword evidence="1" id="KW-0175">Coiled coil</keyword>
<reference evidence="3 4" key="1">
    <citation type="submission" date="2024-08" db="EMBL/GenBank/DDBJ databases">
        <title>Insights into the chromosomal genome structure of Flemingia macrophylla.</title>
        <authorList>
            <person name="Ding Y."/>
            <person name="Zhao Y."/>
            <person name="Bi W."/>
            <person name="Wu M."/>
            <person name="Zhao G."/>
            <person name="Gong Y."/>
            <person name="Li W."/>
            <person name="Zhang P."/>
        </authorList>
    </citation>
    <scope>NUCLEOTIDE SEQUENCE [LARGE SCALE GENOMIC DNA]</scope>
    <source>
        <strain evidence="3">DYQJB</strain>
        <tissue evidence="3">Leaf</tissue>
    </source>
</reference>
<dbReference type="InterPro" id="IPR043424">
    <property type="entry name" value="BLT-like"/>
</dbReference>
<name>A0ABD1KZU3_9FABA</name>
<dbReference type="PANTHER" id="PTHR31071:SF62">
    <property type="match status" value="1"/>
</dbReference>
<gene>
    <name evidence="3" type="ORF">Fmac_030638</name>
</gene>
<keyword evidence="4" id="KW-1185">Reference proteome</keyword>
<sequence>MKFSGKGSLAAGIASESVVSPSPDSDLQPAKLFHRRKPKTPGTRLRRQGGKRSRPETPLLKWKIHDNDPLEDDQKSSVAASRRKTCRSAKKHTEAVVSARRLAAGLWRLHLPEKATGDGEKGLEHKISSLNQNMCSEEVRISFLRSRFVKSLAIEIAFSVHGNGHAGLQFLGHPNGMTHNSDPKKIPSQSPRSIFRTKNGHFCEPEPFMFPNTEMEGATKWDPLCSKTSDEAQHIYSHLKLLDKKASTVSVVSALRAELEEARVRIQELEAEQRSSKKKLEHFLKKVSEERAQWRTREHEKIRAYIDDIKSELNRERKNRQRIEVVNSRLVNELADAKHSAKRYMQDYEKERKARELIEEVCGELAREIGEDKAEVEAMKRESMKFREEVDEEKKMLQMAEVWREERVQMKLIDAKVALEEKYSQMNKLVVDLESFIRSKSTEPNTMEMREAQSLQQAAAAMNIQDIKGFSYEPPNSVDIFSIFEDANFGEANEREIEPCVSHSPASPPSNIHMVSPEANVPTKDHIQRRSDVFIDDNGDIEGDESGWETVSHVEDQGSSYSPEGSAQSLNRNHRESTVSGRSVLEWEETAGEETPITEISEVCSIPTKQSKKVLSITRLWRSHPNNGENYKIISVEGMNGRLSNGMLSNGVINVSPDHGSGKGGLSPQDLLYQLSPESGTPHAAHRGMKGCIPRTVQKNSLKARLLEARMESQKVQLRHVLKQKI</sequence>
<evidence type="ECO:0000313" key="3">
    <source>
        <dbReference type="EMBL" id="KAL2316762.1"/>
    </source>
</evidence>
<accession>A0ABD1KZU3</accession>
<dbReference type="Proteomes" id="UP001603857">
    <property type="component" value="Unassembled WGS sequence"/>
</dbReference>
<dbReference type="AlphaFoldDB" id="A0ABD1KZU3"/>
<evidence type="ECO:0000256" key="2">
    <source>
        <dbReference type="SAM" id="MobiDB-lite"/>
    </source>
</evidence>
<dbReference type="EMBL" id="JBGMDY010000011">
    <property type="protein sequence ID" value="KAL2316762.1"/>
    <property type="molecule type" value="Genomic_DNA"/>
</dbReference>
<evidence type="ECO:0000256" key="1">
    <source>
        <dbReference type="SAM" id="Coils"/>
    </source>
</evidence>
<comment type="caution">
    <text evidence="3">The sequence shown here is derived from an EMBL/GenBank/DDBJ whole genome shotgun (WGS) entry which is preliminary data.</text>
</comment>
<feature type="compositionally biased region" description="Polar residues" evidence="2">
    <location>
        <begin position="557"/>
        <end position="571"/>
    </location>
</feature>